<dbReference type="InterPro" id="IPR024964">
    <property type="entry name" value="CTLH/CRA"/>
</dbReference>
<dbReference type="STRING" id="686832.A0A0C3CKW3"/>
<dbReference type="SMART" id="SM00757">
    <property type="entry name" value="CRA"/>
    <property type="match status" value="1"/>
</dbReference>
<dbReference type="Pfam" id="PF10607">
    <property type="entry name" value="CTLH"/>
    <property type="match status" value="1"/>
</dbReference>
<dbReference type="PANTHER" id="PTHR12864">
    <property type="entry name" value="RAN BINDING PROTEIN 9-RELATED"/>
    <property type="match status" value="1"/>
</dbReference>
<evidence type="ECO:0000259" key="1">
    <source>
        <dbReference type="SMART" id="SM00757"/>
    </source>
</evidence>
<dbReference type="HOGENOM" id="CLU_055335_0_0_1"/>
<feature type="domain" description="CRA" evidence="1">
    <location>
        <begin position="196"/>
        <end position="297"/>
    </location>
</feature>
<keyword evidence="3" id="KW-1185">Reference proteome</keyword>
<organism evidence="2 3">
    <name type="scientific">Hebeloma cylindrosporum</name>
    <dbReference type="NCBI Taxonomy" id="76867"/>
    <lineage>
        <taxon>Eukaryota</taxon>
        <taxon>Fungi</taxon>
        <taxon>Dikarya</taxon>
        <taxon>Basidiomycota</taxon>
        <taxon>Agaricomycotina</taxon>
        <taxon>Agaricomycetes</taxon>
        <taxon>Agaricomycetidae</taxon>
        <taxon>Agaricales</taxon>
        <taxon>Agaricineae</taxon>
        <taxon>Hymenogastraceae</taxon>
        <taxon>Hebeloma</taxon>
    </lineage>
</organism>
<dbReference type="InterPro" id="IPR050618">
    <property type="entry name" value="Ubq-SigPath_Reg"/>
</dbReference>
<dbReference type="SMART" id="SM00667">
    <property type="entry name" value="LisH"/>
    <property type="match status" value="1"/>
</dbReference>
<gene>
    <name evidence="2" type="ORF">M413DRAFT_105297</name>
</gene>
<accession>A0A0C3CKW3</accession>
<dbReference type="Proteomes" id="UP000053424">
    <property type="component" value="Unassembled WGS sequence"/>
</dbReference>
<reference evidence="3" key="2">
    <citation type="submission" date="2015-01" db="EMBL/GenBank/DDBJ databases">
        <title>Evolutionary Origins and Diversification of the Mycorrhizal Mutualists.</title>
        <authorList>
            <consortium name="DOE Joint Genome Institute"/>
            <consortium name="Mycorrhizal Genomics Consortium"/>
            <person name="Kohler A."/>
            <person name="Kuo A."/>
            <person name="Nagy L.G."/>
            <person name="Floudas D."/>
            <person name="Copeland A."/>
            <person name="Barry K.W."/>
            <person name="Cichocki N."/>
            <person name="Veneault-Fourrey C."/>
            <person name="LaButti K."/>
            <person name="Lindquist E.A."/>
            <person name="Lipzen A."/>
            <person name="Lundell T."/>
            <person name="Morin E."/>
            <person name="Murat C."/>
            <person name="Riley R."/>
            <person name="Ohm R."/>
            <person name="Sun H."/>
            <person name="Tunlid A."/>
            <person name="Henrissat B."/>
            <person name="Grigoriev I.V."/>
            <person name="Hibbett D.S."/>
            <person name="Martin F."/>
        </authorList>
    </citation>
    <scope>NUCLEOTIDE SEQUENCE [LARGE SCALE GENOMIC DNA]</scope>
    <source>
        <strain evidence="3">h7</strain>
    </source>
</reference>
<dbReference type="AlphaFoldDB" id="A0A0C3CKW3"/>
<dbReference type="InterPro" id="IPR013144">
    <property type="entry name" value="CRA_dom"/>
</dbReference>
<name>A0A0C3CKW3_HEBCY</name>
<reference evidence="2 3" key="1">
    <citation type="submission" date="2014-04" db="EMBL/GenBank/DDBJ databases">
        <authorList>
            <consortium name="DOE Joint Genome Institute"/>
            <person name="Kuo A."/>
            <person name="Gay G."/>
            <person name="Dore J."/>
            <person name="Kohler A."/>
            <person name="Nagy L.G."/>
            <person name="Floudas D."/>
            <person name="Copeland A."/>
            <person name="Barry K.W."/>
            <person name="Cichocki N."/>
            <person name="Veneault-Fourrey C."/>
            <person name="LaButti K."/>
            <person name="Lindquist E.A."/>
            <person name="Lipzen A."/>
            <person name="Lundell T."/>
            <person name="Morin E."/>
            <person name="Murat C."/>
            <person name="Sun H."/>
            <person name="Tunlid A."/>
            <person name="Henrissat B."/>
            <person name="Grigoriev I.V."/>
            <person name="Hibbett D.S."/>
            <person name="Martin F."/>
            <person name="Nordberg H.P."/>
            <person name="Cantor M.N."/>
            <person name="Hua S.X."/>
        </authorList>
    </citation>
    <scope>NUCLEOTIDE SEQUENCE [LARGE SCALE GENOMIC DNA]</scope>
    <source>
        <strain evidence="3">h7</strain>
    </source>
</reference>
<dbReference type="PROSITE" id="PS50896">
    <property type="entry name" value="LISH"/>
    <property type="match status" value="1"/>
</dbReference>
<proteinExistence type="predicted"/>
<dbReference type="InterPro" id="IPR006594">
    <property type="entry name" value="LisH"/>
</dbReference>
<evidence type="ECO:0000313" key="3">
    <source>
        <dbReference type="Proteomes" id="UP000053424"/>
    </source>
</evidence>
<protein>
    <recommendedName>
        <fullName evidence="1">CRA domain-containing protein</fullName>
    </recommendedName>
</protein>
<sequence length="334" mass="36523">MSSSVSASLSNPTPLQLHCLVLDYLCHNCYTRTASAFNRDSTIRLLDPDGDEILGHPAKQHSGVNERPSSSAESFEILLNQVKLRQEIRTHILSGRVEDAIVLLNAKFPSVLSEDIAVTQAAEPRITANNMDYVSSTSTEPAHLLLNLRILAFSEACRTIPLEYPPKSAPVPTDAASHPPFETPTAIPDQCVDNNGQQLALLLRAQKLLAQLNTLPNAADRATYLEELKNVAGLLAYKIPEKSSVSKYLTLERREAVADQINRAILKRTGLPLISSVELVARYTHLLWQAANQHGVKARPGAISPTRSSKLSSTETDDAVVSPFDLHQFLGLKP</sequence>
<dbReference type="EMBL" id="KN831768">
    <property type="protein sequence ID" value="KIM49335.1"/>
    <property type="molecule type" value="Genomic_DNA"/>
</dbReference>
<evidence type="ECO:0000313" key="2">
    <source>
        <dbReference type="EMBL" id="KIM49335.1"/>
    </source>
</evidence>
<dbReference type="OrthoDB" id="8048523at2759"/>